<dbReference type="RefSeq" id="WP_010494442.1">
    <property type="nucleotide sequence ID" value="NZ_JQBK01000001.1"/>
</dbReference>
<accession>A0A0R2KFG7</accession>
<dbReference type="PATRIC" id="fig|89059.3.peg.26"/>
<dbReference type="AlphaFoldDB" id="A0A0R2KFG7"/>
<dbReference type="Proteomes" id="UP000051491">
    <property type="component" value="Unassembled WGS sequence"/>
</dbReference>
<name>A0A0R2KFG7_9LACO</name>
<evidence type="ECO:0000313" key="1">
    <source>
        <dbReference type="EMBL" id="KRN88176.1"/>
    </source>
</evidence>
<protein>
    <submittedName>
        <fullName evidence="1">Uncharacterized protein</fullName>
    </submittedName>
</protein>
<sequence length="74" mass="8471">MININEVLPQKGIITSEIQSEVDGNHIKITARTLKRRNKKPIEQELYFTRNGLTALIANLQVAAFRLEEGEKHE</sequence>
<gene>
    <name evidence="1" type="ORF">IV43_GL000026</name>
</gene>
<organism evidence="1 2">
    <name type="scientific">Ligilactobacillus acidipiscis</name>
    <dbReference type="NCBI Taxonomy" id="89059"/>
    <lineage>
        <taxon>Bacteria</taxon>
        <taxon>Bacillati</taxon>
        <taxon>Bacillota</taxon>
        <taxon>Bacilli</taxon>
        <taxon>Lactobacillales</taxon>
        <taxon>Lactobacillaceae</taxon>
        <taxon>Ligilactobacillus</taxon>
    </lineage>
</organism>
<comment type="caution">
    <text evidence="1">The sequence shown here is derived from an EMBL/GenBank/DDBJ whole genome shotgun (WGS) entry which is preliminary data.</text>
</comment>
<dbReference type="EMBL" id="JQBK01000001">
    <property type="protein sequence ID" value="KRN88176.1"/>
    <property type="molecule type" value="Genomic_DNA"/>
</dbReference>
<proteinExistence type="predicted"/>
<reference evidence="1 2" key="1">
    <citation type="journal article" date="2015" name="Genome Announc.">
        <title>Expanding the biotechnology potential of lactobacilli through comparative genomics of 213 strains and associated genera.</title>
        <authorList>
            <person name="Sun Z."/>
            <person name="Harris H.M."/>
            <person name="McCann A."/>
            <person name="Guo C."/>
            <person name="Argimon S."/>
            <person name="Zhang W."/>
            <person name="Yang X."/>
            <person name="Jeffery I.B."/>
            <person name="Cooney J.C."/>
            <person name="Kagawa T.F."/>
            <person name="Liu W."/>
            <person name="Song Y."/>
            <person name="Salvetti E."/>
            <person name="Wrobel A."/>
            <person name="Rasinkangas P."/>
            <person name="Parkhill J."/>
            <person name="Rea M.C."/>
            <person name="O'Sullivan O."/>
            <person name="Ritari J."/>
            <person name="Douillard F.P."/>
            <person name="Paul Ross R."/>
            <person name="Yang R."/>
            <person name="Briner A.E."/>
            <person name="Felis G.E."/>
            <person name="de Vos W.M."/>
            <person name="Barrangou R."/>
            <person name="Klaenhammer T.R."/>
            <person name="Caufield P.W."/>
            <person name="Cui Y."/>
            <person name="Zhang H."/>
            <person name="O'Toole P.W."/>
        </authorList>
    </citation>
    <scope>NUCLEOTIDE SEQUENCE [LARGE SCALE GENOMIC DNA]</scope>
    <source>
        <strain evidence="1 2">DSM 15353</strain>
    </source>
</reference>
<evidence type="ECO:0000313" key="2">
    <source>
        <dbReference type="Proteomes" id="UP000051491"/>
    </source>
</evidence>